<name>A0A1V8SQS1_9PEZI</name>
<gene>
    <name evidence="1" type="ORF">B0A48_12939</name>
</gene>
<evidence type="ECO:0000313" key="1">
    <source>
        <dbReference type="EMBL" id="OQO01384.1"/>
    </source>
</evidence>
<reference evidence="2" key="1">
    <citation type="submission" date="2017-03" db="EMBL/GenBank/DDBJ databases">
        <title>Genomes of endolithic fungi from Antarctica.</title>
        <authorList>
            <person name="Coleine C."/>
            <person name="Masonjones S."/>
            <person name="Stajich J.E."/>
        </authorList>
    </citation>
    <scope>NUCLEOTIDE SEQUENCE [LARGE SCALE GENOMIC DNA]</scope>
    <source>
        <strain evidence="2">CCFEE 5527</strain>
    </source>
</reference>
<dbReference type="InterPro" id="IPR043198">
    <property type="entry name" value="Cyclin/Ssn8"/>
</dbReference>
<dbReference type="Gene3D" id="1.10.472.10">
    <property type="entry name" value="Cyclin-like"/>
    <property type="match status" value="2"/>
</dbReference>
<dbReference type="GO" id="GO:0016538">
    <property type="term" value="F:cyclin-dependent protein serine/threonine kinase regulator activity"/>
    <property type="evidence" value="ECO:0007669"/>
    <property type="project" value="InterPro"/>
</dbReference>
<dbReference type="EMBL" id="NAJO01000031">
    <property type="protein sequence ID" value="OQO01384.1"/>
    <property type="molecule type" value="Genomic_DNA"/>
</dbReference>
<dbReference type="PANTHER" id="PTHR10026">
    <property type="entry name" value="CYCLIN"/>
    <property type="match status" value="1"/>
</dbReference>
<keyword evidence="2" id="KW-1185">Reference proteome</keyword>
<proteinExistence type="predicted"/>
<dbReference type="AlphaFoldDB" id="A0A1V8SQS1"/>
<dbReference type="GO" id="GO:0006357">
    <property type="term" value="P:regulation of transcription by RNA polymerase II"/>
    <property type="evidence" value="ECO:0007669"/>
    <property type="project" value="InterPro"/>
</dbReference>
<evidence type="ECO:0000313" key="2">
    <source>
        <dbReference type="Proteomes" id="UP000192596"/>
    </source>
</evidence>
<sequence>MAPQPHLTHLTNPLATPQQLETSASQLDGIPAELESSVHYETARLVQAAGILLRLPQEIIAQAIVILTRFWTGPGDEGLWDVNAKDAAAAALYVTAKPSATPVSPKSLLSVFNNLTATRPDFANPLDKLPPTSPPVTSQPLTHAHLFSMESFLLICLNFQTHVSLPHPLLITYLQTLSLLPPPSPSAAKLPHRALAHLNSARFSPQKLYLTHQPNALAVAAIYLAARELGVKLPEVEWWEVFDVGREELGFVVVGMRSMEGWAEREREVWKGRRVPITAEEARGEVERIWMLEKGNERL</sequence>
<organism evidence="1 2">
    <name type="scientific">Cryoendolithus antarcticus</name>
    <dbReference type="NCBI Taxonomy" id="1507870"/>
    <lineage>
        <taxon>Eukaryota</taxon>
        <taxon>Fungi</taxon>
        <taxon>Dikarya</taxon>
        <taxon>Ascomycota</taxon>
        <taxon>Pezizomycotina</taxon>
        <taxon>Dothideomycetes</taxon>
        <taxon>Dothideomycetidae</taxon>
        <taxon>Cladosporiales</taxon>
        <taxon>Cladosporiaceae</taxon>
        <taxon>Cryoendolithus</taxon>
    </lineage>
</organism>
<dbReference type="STRING" id="1507870.A0A1V8SQS1"/>
<dbReference type="OrthoDB" id="10264655at2759"/>
<dbReference type="InParanoid" id="A0A1V8SQS1"/>
<accession>A0A1V8SQS1</accession>
<protein>
    <recommendedName>
        <fullName evidence="3">Cyclin N-terminal domain-containing protein</fullName>
    </recommendedName>
</protein>
<dbReference type="InterPro" id="IPR036915">
    <property type="entry name" value="Cyclin-like_sf"/>
</dbReference>
<comment type="caution">
    <text evidence="1">The sequence shown here is derived from an EMBL/GenBank/DDBJ whole genome shotgun (WGS) entry which is preliminary data.</text>
</comment>
<evidence type="ECO:0008006" key="3">
    <source>
        <dbReference type="Google" id="ProtNLM"/>
    </source>
</evidence>
<dbReference type="SUPFAM" id="SSF47954">
    <property type="entry name" value="Cyclin-like"/>
    <property type="match status" value="2"/>
</dbReference>
<dbReference type="Proteomes" id="UP000192596">
    <property type="component" value="Unassembled WGS sequence"/>
</dbReference>